<feature type="repeat" description="TPR" evidence="3">
    <location>
        <begin position="118"/>
        <end position="151"/>
    </location>
</feature>
<accession>A0A7C3VQT8</accession>
<dbReference type="InterPro" id="IPR024983">
    <property type="entry name" value="CHAT_dom"/>
</dbReference>
<evidence type="ECO:0000313" key="5">
    <source>
        <dbReference type="EMBL" id="HGF99774.1"/>
    </source>
</evidence>
<feature type="repeat" description="TPR" evidence="3">
    <location>
        <begin position="322"/>
        <end position="355"/>
    </location>
</feature>
<reference evidence="5" key="1">
    <citation type="journal article" date="2020" name="mSystems">
        <title>Genome- and Community-Level Interaction Insights into Carbon Utilization and Element Cycling Functions of Hydrothermarchaeota in Hydrothermal Sediment.</title>
        <authorList>
            <person name="Zhou Z."/>
            <person name="Liu Y."/>
            <person name="Xu W."/>
            <person name="Pan J."/>
            <person name="Luo Z.H."/>
            <person name="Li M."/>
        </authorList>
    </citation>
    <scope>NUCLEOTIDE SEQUENCE [LARGE SCALE GENOMIC DNA]</scope>
    <source>
        <strain evidence="5">SpSt-374</strain>
    </source>
</reference>
<feature type="domain" description="CHAT" evidence="4">
    <location>
        <begin position="822"/>
        <end position="1122"/>
    </location>
</feature>
<evidence type="ECO:0000256" key="3">
    <source>
        <dbReference type="PROSITE-ProRule" id="PRU00339"/>
    </source>
</evidence>
<protein>
    <submittedName>
        <fullName evidence="5">Tetratricopeptide repeat protein</fullName>
    </submittedName>
</protein>
<dbReference type="Pfam" id="PF12770">
    <property type="entry name" value="CHAT"/>
    <property type="match status" value="1"/>
</dbReference>
<keyword evidence="2 3" id="KW-0802">TPR repeat</keyword>
<dbReference type="Pfam" id="PF13432">
    <property type="entry name" value="TPR_16"/>
    <property type="match status" value="6"/>
</dbReference>
<organism evidence="5">
    <name type="scientific">Planktothricoides sp. SpSt-374</name>
    <dbReference type="NCBI Taxonomy" id="2282167"/>
    <lineage>
        <taxon>Bacteria</taxon>
        <taxon>Bacillati</taxon>
        <taxon>Cyanobacteriota</taxon>
        <taxon>Cyanophyceae</taxon>
        <taxon>Oscillatoriophycideae</taxon>
        <taxon>Oscillatoriales</taxon>
        <taxon>Oscillatoriaceae</taxon>
        <taxon>Planktothricoides</taxon>
    </lineage>
</organism>
<dbReference type="AlphaFoldDB" id="A0A7C3VQT8"/>
<feature type="repeat" description="TPR" evidence="3">
    <location>
        <begin position="424"/>
        <end position="457"/>
    </location>
</feature>
<dbReference type="GO" id="GO:0046813">
    <property type="term" value="P:receptor-mediated virion attachment to host cell"/>
    <property type="evidence" value="ECO:0007669"/>
    <property type="project" value="TreeGrafter"/>
</dbReference>
<dbReference type="InterPro" id="IPR011990">
    <property type="entry name" value="TPR-like_helical_dom_sf"/>
</dbReference>
<feature type="repeat" description="TPR" evidence="3">
    <location>
        <begin position="16"/>
        <end position="49"/>
    </location>
</feature>
<keyword evidence="1" id="KW-0677">Repeat</keyword>
<feature type="repeat" description="TPR" evidence="3">
    <location>
        <begin position="152"/>
        <end position="185"/>
    </location>
</feature>
<sequence length="1123" mass="126296">MSQDRDMQTPEEPQDVAQLVEAGNAALKAGDYNAAIEYYSQALAINPDDHEVLGDRADARNKLGDYPGAIDDLNAAIQLKPDEPGFWFIRGNARFISGDYPGAIDDLNAAIQLKPDGAIYWNNRASARFISGDYSGAIDDLNAAIQLKPDEQNYWFARGNLRYKLGDYPGAIDDYTAAIQLKQNDPDYWNNRGDARLKLGDYPEAIDDYTAAIQLKPDEPIYWFARVYARSKLGDYPGAIADSTAAIQLKPDEPVYWFARGLARNKLGDYPGAIADSTAAIQRKQDDPNYWNNRGDARLKLGDYPGAIDDLTAAIQRKPDKPVYWNNRGDARLKLGDYPGAISDSTQAIKLKPDEPVYWYNRGRARFISGDYPGAIDDLTAAIQLKPDQPDYWNNRGDARLKLGDYPGAIADYTAAIQLKPDDPDYWQIRGLARIILGDYPGAIDDFTQAIQLKPDDPDYWKIRGNARNQLGDYLGAIADFTAAIQRKPDEPVFWLIRGLARVNLQHYEQAIADIDAALTRQRNFANAWKNRGLIARLSGWAIGSVATTLPLDMQNPQLDERGEVGEFACYKEGLKYCLPDQDPEGAAELYQAMGDAYLYWGDENFLALISYRQKASAAYEKALQILQPPARFFRRYLEILPKLYDAYIAQGDKMDKARLCLREGAELLQRLLADPQLPAAEKHRLREQVAKFHLVSVDNLVQQRDKVGALEVAEESKNACLTWLLSAWNQTIPRPTYGQMQQLVNPTTAMIYWHFSRATLTTFLIKDGAPEPEILADIVPNNPTSQSALEDWITQWDNIYKDYRRTGGENHPWRQQMPAQLQDLKRILQIDGIEQWLRQSTHINRLILSPHRDLHRLPLETLFDEQYTIVRLPSANMGLSLLDQQQTQLTQNNLLMWYHPDLLFSLLEADAIGSLFPTTVPPNEPGITSLQQALQQPYRYFHFTGHGTSDPSIPELSCLELNPQAKLLLKDIANLDLHGCEVSTLSACETGITGNQNITAEYVGLASALMQAKAANVVSTLWRTASGASAVLMVEFYRYLCQGIPPATALKQAKIWLRTRTYPDLATWYRELKAELPNNRDACRALDINATNAENKAAIIGGKHRPYAHEYYWAGFTMTGNP</sequence>
<dbReference type="EMBL" id="DSPX01000038">
    <property type="protein sequence ID" value="HGF99774.1"/>
    <property type="molecule type" value="Genomic_DNA"/>
</dbReference>
<dbReference type="Pfam" id="PF13414">
    <property type="entry name" value="TPR_11"/>
    <property type="match status" value="1"/>
</dbReference>
<dbReference type="PANTHER" id="PTHR44858">
    <property type="entry name" value="TETRATRICOPEPTIDE REPEAT PROTEIN 6"/>
    <property type="match status" value="1"/>
</dbReference>
<dbReference type="SMART" id="SM00028">
    <property type="entry name" value="TPR"/>
    <property type="match status" value="15"/>
</dbReference>
<evidence type="ECO:0000256" key="2">
    <source>
        <dbReference type="ARBA" id="ARBA00022803"/>
    </source>
</evidence>
<evidence type="ECO:0000256" key="1">
    <source>
        <dbReference type="ARBA" id="ARBA00022737"/>
    </source>
</evidence>
<dbReference type="InterPro" id="IPR019734">
    <property type="entry name" value="TPR_rpt"/>
</dbReference>
<feature type="repeat" description="TPR" evidence="3">
    <location>
        <begin position="84"/>
        <end position="117"/>
    </location>
</feature>
<comment type="caution">
    <text evidence="5">The sequence shown here is derived from an EMBL/GenBank/DDBJ whole genome shotgun (WGS) entry which is preliminary data.</text>
</comment>
<name>A0A7C3VQT8_9CYAN</name>
<gene>
    <name evidence="5" type="ORF">ENR15_03665</name>
</gene>
<dbReference type="PROSITE" id="PS50005">
    <property type="entry name" value="TPR"/>
    <property type="match status" value="12"/>
</dbReference>
<dbReference type="SUPFAM" id="SSF48452">
    <property type="entry name" value="TPR-like"/>
    <property type="match status" value="2"/>
</dbReference>
<proteinExistence type="predicted"/>
<dbReference type="InterPro" id="IPR050498">
    <property type="entry name" value="Ycf3"/>
</dbReference>
<feature type="repeat" description="TPR" evidence="3">
    <location>
        <begin position="356"/>
        <end position="389"/>
    </location>
</feature>
<feature type="repeat" description="TPR" evidence="3">
    <location>
        <begin position="288"/>
        <end position="321"/>
    </location>
</feature>
<dbReference type="PANTHER" id="PTHR44858:SF1">
    <property type="entry name" value="UDP-N-ACETYLGLUCOSAMINE--PEPTIDE N-ACETYLGLUCOSAMINYLTRANSFERASE SPINDLY-RELATED"/>
    <property type="match status" value="1"/>
</dbReference>
<dbReference type="GO" id="GO:0009279">
    <property type="term" value="C:cell outer membrane"/>
    <property type="evidence" value="ECO:0007669"/>
    <property type="project" value="TreeGrafter"/>
</dbReference>
<feature type="repeat" description="TPR" evidence="3">
    <location>
        <begin position="50"/>
        <end position="83"/>
    </location>
</feature>
<feature type="repeat" description="TPR" evidence="3">
    <location>
        <begin position="390"/>
        <end position="423"/>
    </location>
</feature>
<evidence type="ECO:0000259" key="4">
    <source>
        <dbReference type="Pfam" id="PF12770"/>
    </source>
</evidence>
<dbReference type="PROSITE" id="PS50293">
    <property type="entry name" value="TPR_REGION"/>
    <property type="match status" value="2"/>
</dbReference>
<dbReference type="Gene3D" id="1.25.40.10">
    <property type="entry name" value="Tetratricopeptide repeat domain"/>
    <property type="match status" value="7"/>
</dbReference>
<feature type="repeat" description="TPR" evidence="3">
    <location>
        <begin position="186"/>
        <end position="219"/>
    </location>
</feature>
<feature type="repeat" description="TPR" evidence="3">
    <location>
        <begin position="458"/>
        <end position="491"/>
    </location>
</feature>